<feature type="DNA-binding region" description="OmpR/PhoB-type" evidence="5">
    <location>
        <begin position="124"/>
        <end position="221"/>
    </location>
</feature>
<dbReference type="GO" id="GO:0000156">
    <property type="term" value="F:phosphorelay response regulator activity"/>
    <property type="evidence" value="ECO:0007669"/>
    <property type="project" value="TreeGrafter"/>
</dbReference>
<reference evidence="9" key="1">
    <citation type="submission" date="2017-09" db="EMBL/GenBank/DDBJ databases">
        <title>Genome sequence of Nannocystis excedens DSM 71.</title>
        <authorList>
            <person name="Blom J."/>
        </authorList>
    </citation>
    <scope>NUCLEOTIDE SEQUENCE [LARGE SCALE GENOMIC DNA]</scope>
    <source>
        <strain evidence="9">type strain: E19</strain>
    </source>
</reference>
<feature type="domain" description="OmpR/PhoB-type" evidence="7">
    <location>
        <begin position="124"/>
        <end position="221"/>
    </location>
</feature>
<dbReference type="SMART" id="SM00862">
    <property type="entry name" value="Trans_reg_C"/>
    <property type="match status" value="1"/>
</dbReference>
<evidence type="ECO:0000256" key="5">
    <source>
        <dbReference type="PROSITE-ProRule" id="PRU01091"/>
    </source>
</evidence>
<dbReference type="PANTHER" id="PTHR48111">
    <property type="entry name" value="REGULATOR OF RPOS"/>
    <property type="match status" value="1"/>
</dbReference>
<evidence type="ECO:0000313" key="8">
    <source>
        <dbReference type="EMBL" id="SON55108.1"/>
    </source>
</evidence>
<dbReference type="InterPro" id="IPR039420">
    <property type="entry name" value="WalR-like"/>
</dbReference>
<evidence type="ECO:0000256" key="4">
    <source>
        <dbReference type="PROSITE-ProRule" id="PRU00169"/>
    </source>
</evidence>
<keyword evidence="9" id="KW-1185">Reference proteome</keyword>
<dbReference type="InterPro" id="IPR036388">
    <property type="entry name" value="WH-like_DNA-bd_sf"/>
</dbReference>
<evidence type="ECO:0000313" key="9">
    <source>
        <dbReference type="Proteomes" id="UP000223606"/>
    </source>
</evidence>
<dbReference type="AlphaFoldDB" id="A0A2C9D4M5"/>
<dbReference type="Pfam" id="PF00072">
    <property type="entry name" value="Response_reg"/>
    <property type="match status" value="1"/>
</dbReference>
<evidence type="ECO:0000256" key="2">
    <source>
        <dbReference type="ARBA" id="ARBA00023125"/>
    </source>
</evidence>
<feature type="domain" description="Response regulatory" evidence="6">
    <location>
        <begin position="2"/>
        <end position="116"/>
    </location>
</feature>
<dbReference type="PROSITE" id="PS50110">
    <property type="entry name" value="RESPONSE_REGULATORY"/>
    <property type="match status" value="1"/>
</dbReference>
<keyword evidence="1" id="KW-0805">Transcription regulation</keyword>
<evidence type="ECO:0000256" key="1">
    <source>
        <dbReference type="ARBA" id="ARBA00023015"/>
    </source>
</evidence>
<dbReference type="GO" id="GO:0000976">
    <property type="term" value="F:transcription cis-regulatory region binding"/>
    <property type="evidence" value="ECO:0007669"/>
    <property type="project" value="TreeGrafter"/>
</dbReference>
<dbReference type="KEGG" id="hdi:HDIA_1567"/>
<dbReference type="InterPro" id="IPR001789">
    <property type="entry name" value="Sig_transdc_resp-reg_receiver"/>
</dbReference>
<dbReference type="CDD" id="cd00383">
    <property type="entry name" value="trans_reg_C"/>
    <property type="match status" value="1"/>
</dbReference>
<dbReference type="OrthoDB" id="9802426at2"/>
<name>A0A2C9D4M5_9HYPH</name>
<dbReference type="Gene3D" id="3.40.50.2300">
    <property type="match status" value="1"/>
</dbReference>
<sequence length="223" mass="25481">MRILLVEDTRDVAEAVVENFSRRGDAVDHVERVASARASLENFDYDLVILDINLPDGSGFDLIDAVRQLRPSCPILMLTARHDVEDRIDALDRGADDYLMKPFDLRELEARTRALIRRRQDERPTVIEFGDLSFDPAGPEVRLKGEVVVLSRRELALLQALLANRGRVMPKERLFEKLYTFDEAEVGMNAIELYVARVRKKLEGGNVVIRTLRNLGYQMTLDE</sequence>
<dbReference type="Pfam" id="PF00486">
    <property type="entry name" value="Trans_reg_C"/>
    <property type="match status" value="1"/>
</dbReference>
<organism evidence="8 9">
    <name type="scientific">Hartmannibacter diazotrophicus</name>
    <dbReference type="NCBI Taxonomy" id="1482074"/>
    <lineage>
        <taxon>Bacteria</taxon>
        <taxon>Pseudomonadati</taxon>
        <taxon>Pseudomonadota</taxon>
        <taxon>Alphaproteobacteria</taxon>
        <taxon>Hyphomicrobiales</taxon>
        <taxon>Pleomorphomonadaceae</taxon>
        <taxon>Hartmannibacter</taxon>
    </lineage>
</organism>
<protein>
    <submittedName>
        <fullName evidence="8">Transcriptional regulatory protein tctD</fullName>
    </submittedName>
</protein>
<gene>
    <name evidence="8" type="primary">tctD</name>
    <name evidence="8" type="ORF">HDIA_1567</name>
</gene>
<dbReference type="Gene3D" id="1.10.10.10">
    <property type="entry name" value="Winged helix-like DNA-binding domain superfamily/Winged helix DNA-binding domain"/>
    <property type="match status" value="1"/>
</dbReference>
<dbReference type="PROSITE" id="PS51755">
    <property type="entry name" value="OMPR_PHOB"/>
    <property type="match status" value="1"/>
</dbReference>
<evidence type="ECO:0000259" key="6">
    <source>
        <dbReference type="PROSITE" id="PS50110"/>
    </source>
</evidence>
<dbReference type="GO" id="GO:0006355">
    <property type="term" value="P:regulation of DNA-templated transcription"/>
    <property type="evidence" value="ECO:0007669"/>
    <property type="project" value="InterPro"/>
</dbReference>
<feature type="modified residue" description="4-aspartylphosphate" evidence="4">
    <location>
        <position position="51"/>
    </location>
</feature>
<dbReference type="PANTHER" id="PTHR48111:SF67">
    <property type="entry name" value="TRANSCRIPTIONAL REGULATORY PROTEIN TCTD"/>
    <property type="match status" value="1"/>
</dbReference>
<accession>A0A2C9D4M5</accession>
<dbReference type="InterPro" id="IPR011006">
    <property type="entry name" value="CheY-like_superfamily"/>
</dbReference>
<dbReference type="GO" id="GO:0032993">
    <property type="term" value="C:protein-DNA complex"/>
    <property type="evidence" value="ECO:0007669"/>
    <property type="project" value="TreeGrafter"/>
</dbReference>
<dbReference type="InterPro" id="IPR001867">
    <property type="entry name" value="OmpR/PhoB-type_DNA-bd"/>
</dbReference>
<keyword evidence="4" id="KW-0597">Phosphoprotein</keyword>
<keyword evidence="2 5" id="KW-0238">DNA-binding</keyword>
<evidence type="ECO:0000256" key="3">
    <source>
        <dbReference type="ARBA" id="ARBA00023163"/>
    </source>
</evidence>
<dbReference type="SMART" id="SM00448">
    <property type="entry name" value="REC"/>
    <property type="match status" value="1"/>
</dbReference>
<proteinExistence type="predicted"/>
<keyword evidence="3" id="KW-0804">Transcription</keyword>
<dbReference type="Proteomes" id="UP000223606">
    <property type="component" value="Chromosome 1"/>
</dbReference>
<dbReference type="EMBL" id="LT960614">
    <property type="protein sequence ID" value="SON55108.1"/>
    <property type="molecule type" value="Genomic_DNA"/>
</dbReference>
<dbReference type="GO" id="GO:0005829">
    <property type="term" value="C:cytosol"/>
    <property type="evidence" value="ECO:0007669"/>
    <property type="project" value="TreeGrafter"/>
</dbReference>
<dbReference type="SUPFAM" id="SSF52172">
    <property type="entry name" value="CheY-like"/>
    <property type="match status" value="1"/>
</dbReference>
<evidence type="ECO:0000259" key="7">
    <source>
        <dbReference type="PROSITE" id="PS51755"/>
    </source>
</evidence>
<dbReference type="RefSeq" id="WP_099555671.1">
    <property type="nucleotide sequence ID" value="NZ_LT960614.1"/>
</dbReference>